<keyword evidence="3" id="KW-1185">Reference proteome</keyword>
<proteinExistence type="predicted"/>
<evidence type="ECO:0000256" key="1">
    <source>
        <dbReference type="SAM" id="MobiDB-lite"/>
    </source>
</evidence>
<feature type="region of interest" description="Disordered" evidence="1">
    <location>
        <begin position="146"/>
        <end position="229"/>
    </location>
</feature>
<reference evidence="2" key="1">
    <citation type="submission" date="2022-11" db="UniProtKB">
        <authorList>
            <consortium name="EnsemblMetazoa"/>
        </authorList>
    </citation>
    <scope>IDENTIFICATION</scope>
</reference>
<name>A0A914BH54_PATMI</name>
<dbReference type="RefSeq" id="XP_038075220.1">
    <property type="nucleotide sequence ID" value="XM_038219292.1"/>
</dbReference>
<accession>A0A914BH54</accession>
<protein>
    <submittedName>
        <fullName evidence="2">Uncharacterized protein</fullName>
    </submittedName>
</protein>
<evidence type="ECO:0000313" key="3">
    <source>
        <dbReference type="Proteomes" id="UP000887568"/>
    </source>
</evidence>
<dbReference type="GeneID" id="119742996"/>
<sequence>MDPGKASPVRVKDGMKSPTVIPQSTDTVSTIPADDVLSPVESPLDTALQQALGFSARQQAFEAQNIQASRTKMEGDDTEDSYPPTKFKKTRVAKVIEVQEQSPQTVGHTKYDASKISLVAELKQTDSFGKPLTAIPSSIEGRYQSINADDKSLMPIGTEDEDKPSVDNIDSGADRETGTKDSASSSLEDEDKEKESIVRALFAKRHQAPKDKKPQAAASDESRAAEGGVKRDSLVATVTVVTSLMKWQMKSKNKAGVKLQSMEKYKGHLEVIQRRSRQEHVDIPFPIRLSIRREVLPIIHNVVREYRLALGHDHKLTREAMAKEKQLRSELTGEEVSL</sequence>
<feature type="compositionally biased region" description="Basic and acidic residues" evidence="1">
    <location>
        <begin position="208"/>
        <end position="229"/>
    </location>
</feature>
<dbReference type="OMA" id="KWQMKSK"/>
<organism evidence="2 3">
    <name type="scientific">Patiria miniata</name>
    <name type="common">Bat star</name>
    <name type="synonym">Asterina miniata</name>
    <dbReference type="NCBI Taxonomy" id="46514"/>
    <lineage>
        <taxon>Eukaryota</taxon>
        <taxon>Metazoa</taxon>
        <taxon>Echinodermata</taxon>
        <taxon>Eleutherozoa</taxon>
        <taxon>Asterozoa</taxon>
        <taxon>Asteroidea</taxon>
        <taxon>Valvatacea</taxon>
        <taxon>Valvatida</taxon>
        <taxon>Asterinidae</taxon>
        <taxon>Patiria</taxon>
    </lineage>
</organism>
<dbReference type="EnsemblMetazoa" id="XM_038219292.1">
    <property type="protein sequence ID" value="XP_038075220.1"/>
    <property type="gene ID" value="LOC119742996"/>
</dbReference>
<evidence type="ECO:0000313" key="2">
    <source>
        <dbReference type="EnsemblMetazoa" id="XP_038075220.1"/>
    </source>
</evidence>
<dbReference type="AlphaFoldDB" id="A0A914BH54"/>
<dbReference type="Proteomes" id="UP000887568">
    <property type="component" value="Unplaced"/>
</dbReference>
<feature type="region of interest" description="Disordered" evidence="1">
    <location>
        <begin position="68"/>
        <end position="87"/>
    </location>
</feature>
<dbReference type="OrthoDB" id="10454012at2759"/>
<feature type="region of interest" description="Disordered" evidence="1">
    <location>
        <begin position="1"/>
        <end position="27"/>
    </location>
</feature>